<accession>A0ABD1T0D1</accession>
<comment type="caution">
    <text evidence="4">The sequence shown here is derived from an EMBL/GenBank/DDBJ whole genome shotgun (WGS) entry which is preliminary data.</text>
</comment>
<dbReference type="GO" id="GO:0080090">
    <property type="term" value="P:regulation of primary metabolic process"/>
    <property type="evidence" value="ECO:0007669"/>
    <property type="project" value="UniProtKB-ARBA"/>
</dbReference>
<evidence type="ECO:0000313" key="4">
    <source>
        <dbReference type="EMBL" id="KAL2506143.1"/>
    </source>
</evidence>
<name>A0ABD1T0D1_9LAMI</name>
<evidence type="ECO:0000256" key="1">
    <source>
        <dbReference type="ARBA" id="ARBA00004123"/>
    </source>
</evidence>
<sequence>MAEHCNRNNAKPESRSSINDLIGGKYLPVADIDIGYCSASDKKQAHAEEVSQIGTKVFLLKCICMKKRGGFVRLMKAMNSLGLKVTDANVTTLNGSVLNVLTVEV</sequence>
<evidence type="ECO:0000313" key="5">
    <source>
        <dbReference type="Proteomes" id="UP001604336"/>
    </source>
</evidence>
<dbReference type="EMBL" id="JBFOLK010000006">
    <property type="protein sequence ID" value="KAL2506143.1"/>
    <property type="molecule type" value="Genomic_DNA"/>
</dbReference>
<reference evidence="5" key="1">
    <citation type="submission" date="2024-07" db="EMBL/GenBank/DDBJ databases">
        <title>Two chromosome-level genome assemblies of Korean endemic species Abeliophyllum distichum and Forsythia ovata (Oleaceae).</title>
        <authorList>
            <person name="Jang H."/>
        </authorList>
    </citation>
    <scope>NUCLEOTIDE SEQUENCE [LARGE SCALE GENOMIC DNA]</scope>
</reference>
<organism evidence="4 5">
    <name type="scientific">Abeliophyllum distichum</name>
    <dbReference type="NCBI Taxonomy" id="126358"/>
    <lineage>
        <taxon>Eukaryota</taxon>
        <taxon>Viridiplantae</taxon>
        <taxon>Streptophyta</taxon>
        <taxon>Embryophyta</taxon>
        <taxon>Tracheophyta</taxon>
        <taxon>Spermatophyta</taxon>
        <taxon>Magnoliopsida</taxon>
        <taxon>eudicotyledons</taxon>
        <taxon>Gunneridae</taxon>
        <taxon>Pentapetalae</taxon>
        <taxon>asterids</taxon>
        <taxon>lamiids</taxon>
        <taxon>Lamiales</taxon>
        <taxon>Oleaceae</taxon>
        <taxon>Forsythieae</taxon>
        <taxon>Abeliophyllum</taxon>
    </lineage>
</organism>
<dbReference type="InterPro" id="IPR051358">
    <property type="entry name" value="TF_AMS/ICE1/BHLH6-like"/>
</dbReference>
<keyword evidence="5" id="KW-1185">Reference proteome</keyword>
<dbReference type="Pfam" id="PF22754">
    <property type="entry name" value="bHLH-TF_ACT-like_plant"/>
    <property type="match status" value="1"/>
</dbReference>
<dbReference type="InterPro" id="IPR054502">
    <property type="entry name" value="bHLH-TF_ACT-like_plant"/>
</dbReference>
<proteinExistence type="predicted"/>
<keyword evidence="2" id="KW-0539">Nucleus</keyword>
<protein>
    <submittedName>
        <fullName evidence="4">Transcription factor ABORTED MICROSPORES</fullName>
    </submittedName>
</protein>
<comment type="subcellular location">
    <subcellularLocation>
        <location evidence="1">Nucleus</location>
    </subcellularLocation>
</comment>
<feature type="domain" description="Plant bHLH transcription factor ACT-like" evidence="3">
    <location>
        <begin position="49"/>
        <end position="104"/>
    </location>
</feature>
<dbReference type="PANTHER" id="PTHR31945">
    <property type="entry name" value="TRANSCRIPTION FACTOR SCREAM2-RELATED"/>
    <property type="match status" value="1"/>
</dbReference>
<evidence type="ECO:0000256" key="2">
    <source>
        <dbReference type="ARBA" id="ARBA00023242"/>
    </source>
</evidence>
<dbReference type="PANTHER" id="PTHR31945:SF63">
    <property type="entry name" value="TRANSCRIPTION FACTOR BHLH90"/>
    <property type="match status" value="1"/>
</dbReference>
<evidence type="ECO:0000259" key="3">
    <source>
        <dbReference type="Pfam" id="PF22754"/>
    </source>
</evidence>
<dbReference type="Proteomes" id="UP001604336">
    <property type="component" value="Unassembled WGS sequence"/>
</dbReference>
<dbReference type="AlphaFoldDB" id="A0ABD1T0D1"/>
<gene>
    <name evidence="4" type="ORF">Adt_21764</name>
</gene>
<dbReference type="GO" id="GO:0005634">
    <property type="term" value="C:nucleus"/>
    <property type="evidence" value="ECO:0007669"/>
    <property type="project" value="UniProtKB-SubCell"/>
</dbReference>